<protein>
    <submittedName>
        <fullName evidence="8">Cytochrome b5</fullName>
    </submittedName>
</protein>
<dbReference type="InterPro" id="IPR050577">
    <property type="entry name" value="MAPR/NEUFC/NENF-like"/>
</dbReference>
<dbReference type="GO" id="GO:0005783">
    <property type="term" value="C:endoplasmic reticulum"/>
    <property type="evidence" value="ECO:0007669"/>
    <property type="project" value="UniProtKB-SubCell"/>
</dbReference>
<evidence type="ECO:0000256" key="6">
    <source>
        <dbReference type="ARBA" id="ARBA00038357"/>
    </source>
</evidence>
<accession>A0A165DIC2</accession>
<name>A0A165DIC2_9BASI</name>
<evidence type="ECO:0000256" key="3">
    <source>
        <dbReference type="ARBA" id="ARBA00022723"/>
    </source>
</evidence>
<evidence type="ECO:0000256" key="4">
    <source>
        <dbReference type="ARBA" id="ARBA00022824"/>
    </source>
</evidence>
<reference evidence="8 9" key="1">
    <citation type="journal article" date="2016" name="Mol. Biol. Evol.">
        <title>Comparative Genomics of Early-Diverging Mushroom-Forming Fungi Provides Insights into the Origins of Lignocellulose Decay Capabilities.</title>
        <authorList>
            <person name="Nagy L.G."/>
            <person name="Riley R."/>
            <person name="Tritt A."/>
            <person name="Adam C."/>
            <person name="Daum C."/>
            <person name="Floudas D."/>
            <person name="Sun H."/>
            <person name="Yadav J.S."/>
            <person name="Pangilinan J."/>
            <person name="Larsson K.H."/>
            <person name="Matsuura K."/>
            <person name="Barry K."/>
            <person name="Labutti K."/>
            <person name="Kuo R."/>
            <person name="Ohm R.A."/>
            <person name="Bhattacharya S.S."/>
            <person name="Shirouzu T."/>
            <person name="Yoshinaga Y."/>
            <person name="Martin F.M."/>
            <person name="Grigoriev I.V."/>
            <person name="Hibbett D.S."/>
        </authorList>
    </citation>
    <scope>NUCLEOTIDE SEQUENCE [LARGE SCALE GENOMIC DNA]</scope>
    <source>
        <strain evidence="8 9">HHB12733</strain>
    </source>
</reference>
<evidence type="ECO:0000256" key="2">
    <source>
        <dbReference type="ARBA" id="ARBA00022617"/>
    </source>
</evidence>
<dbReference type="InParanoid" id="A0A165DIC2"/>
<dbReference type="Proteomes" id="UP000076842">
    <property type="component" value="Unassembled WGS sequence"/>
</dbReference>
<dbReference type="FunFam" id="3.10.120.10:FF:000003">
    <property type="entry name" value="membrane-associated progesterone receptor component 1"/>
    <property type="match status" value="1"/>
</dbReference>
<evidence type="ECO:0000256" key="1">
    <source>
        <dbReference type="ARBA" id="ARBA00004240"/>
    </source>
</evidence>
<evidence type="ECO:0000256" key="5">
    <source>
        <dbReference type="ARBA" id="ARBA00023004"/>
    </source>
</evidence>
<dbReference type="SUPFAM" id="SSF55856">
    <property type="entry name" value="Cytochrome b5-like heme/steroid binding domain"/>
    <property type="match status" value="1"/>
</dbReference>
<sequence>MISLIMRNEELVESIKLPVNGALLFAIAFLLYRIVWPAIPQPKEVPKSYKDGYSWMPDKHPQVALFRQYTPMELKKYNGVEDKRILLAINGKVFDVTAGAGFYGPDGPYGNFAGRDASRGMAKQSFDADMLSPVEGPIDPLKDLTSEEWSNMRGWEEHFTNKYIVCGELVENDAI</sequence>
<dbReference type="GO" id="GO:0020037">
    <property type="term" value="F:heme binding"/>
    <property type="evidence" value="ECO:0007669"/>
    <property type="project" value="UniProtKB-ARBA"/>
</dbReference>
<evidence type="ECO:0000313" key="9">
    <source>
        <dbReference type="Proteomes" id="UP000076842"/>
    </source>
</evidence>
<dbReference type="Gene3D" id="3.10.120.10">
    <property type="entry name" value="Cytochrome b5-like heme/steroid binding domain"/>
    <property type="match status" value="1"/>
</dbReference>
<keyword evidence="5" id="KW-0408">Iron</keyword>
<dbReference type="SMART" id="SM01117">
    <property type="entry name" value="Cyt-b5"/>
    <property type="match status" value="1"/>
</dbReference>
<dbReference type="PANTHER" id="PTHR10281:SF72">
    <property type="entry name" value="NEUDESIN"/>
    <property type="match status" value="1"/>
</dbReference>
<organism evidence="8 9">
    <name type="scientific">Calocera cornea HHB12733</name>
    <dbReference type="NCBI Taxonomy" id="1353952"/>
    <lineage>
        <taxon>Eukaryota</taxon>
        <taxon>Fungi</taxon>
        <taxon>Dikarya</taxon>
        <taxon>Basidiomycota</taxon>
        <taxon>Agaricomycotina</taxon>
        <taxon>Dacrymycetes</taxon>
        <taxon>Dacrymycetales</taxon>
        <taxon>Dacrymycetaceae</taxon>
        <taxon>Calocera</taxon>
    </lineage>
</organism>
<keyword evidence="3" id="KW-0479">Metal-binding</keyword>
<dbReference type="PANTHER" id="PTHR10281">
    <property type="entry name" value="MEMBRANE-ASSOCIATED PROGESTERONE RECEPTOR COMPONENT-RELATED"/>
    <property type="match status" value="1"/>
</dbReference>
<dbReference type="OrthoDB" id="547796at2759"/>
<dbReference type="AlphaFoldDB" id="A0A165DIC2"/>
<dbReference type="FunCoup" id="A0A165DIC2">
    <property type="interactions" value="366"/>
</dbReference>
<dbReference type="Pfam" id="PF00173">
    <property type="entry name" value="Cyt-b5"/>
    <property type="match status" value="1"/>
</dbReference>
<keyword evidence="4" id="KW-0256">Endoplasmic reticulum</keyword>
<keyword evidence="9" id="KW-1185">Reference proteome</keyword>
<comment type="similarity">
    <text evidence="6">Belongs to the cytochrome b5 family. MAPR subfamily.</text>
</comment>
<dbReference type="STRING" id="1353952.A0A165DIC2"/>
<dbReference type="GO" id="GO:0046872">
    <property type="term" value="F:metal ion binding"/>
    <property type="evidence" value="ECO:0007669"/>
    <property type="project" value="UniProtKB-KW"/>
</dbReference>
<evidence type="ECO:0000313" key="8">
    <source>
        <dbReference type="EMBL" id="KZT52866.1"/>
    </source>
</evidence>
<dbReference type="InterPro" id="IPR036400">
    <property type="entry name" value="Cyt_B5-like_heme/steroid_sf"/>
</dbReference>
<evidence type="ECO:0000259" key="7">
    <source>
        <dbReference type="SMART" id="SM01117"/>
    </source>
</evidence>
<proteinExistence type="inferred from homology"/>
<dbReference type="InterPro" id="IPR001199">
    <property type="entry name" value="Cyt_B5-like_heme/steroid-bd"/>
</dbReference>
<comment type="subcellular location">
    <subcellularLocation>
        <location evidence="1">Endoplasmic reticulum</location>
    </subcellularLocation>
</comment>
<dbReference type="GO" id="GO:0016020">
    <property type="term" value="C:membrane"/>
    <property type="evidence" value="ECO:0007669"/>
    <property type="project" value="TreeGrafter"/>
</dbReference>
<keyword evidence="2" id="KW-0349">Heme</keyword>
<dbReference type="EMBL" id="KV424053">
    <property type="protein sequence ID" value="KZT52866.1"/>
    <property type="molecule type" value="Genomic_DNA"/>
</dbReference>
<feature type="domain" description="Cytochrome b5 heme-binding" evidence="7">
    <location>
        <begin position="69"/>
        <end position="170"/>
    </location>
</feature>
<gene>
    <name evidence="8" type="ORF">CALCODRAFT_501776</name>
</gene>